<gene>
    <name evidence="2" type="ORF">C7M84_021717</name>
</gene>
<dbReference type="PANTHER" id="PTHR46312:SF2">
    <property type="entry name" value="NUCLEOTIDE-BINDING OLIGOMERIZATION DOMAIN-CONTAINING PROTEIN 2-LIKE"/>
    <property type="match status" value="1"/>
</dbReference>
<reference evidence="2 3" key="1">
    <citation type="submission" date="2018-04" db="EMBL/GenBank/DDBJ databases">
        <authorList>
            <person name="Zhang X."/>
            <person name="Yuan J."/>
            <person name="Li F."/>
            <person name="Xiang J."/>
        </authorList>
    </citation>
    <scope>NUCLEOTIDE SEQUENCE [LARGE SCALE GENOMIC DNA]</scope>
    <source>
        <tissue evidence="2">Muscle</tissue>
    </source>
</reference>
<dbReference type="AlphaFoldDB" id="A0A423S931"/>
<reference evidence="2 3" key="2">
    <citation type="submission" date="2019-01" db="EMBL/GenBank/DDBJ databases">
        <title>The decoding of complex shrimp genome reveals the adaptation for benthos swimmer, frequently molting mechanism and breeding impact on genome.</title>
        <authorList>
            <person name="Sun Y."/>
            <person name="Gao Y."/>
            <person name="Yu Y."/>
        </authorList>
    </citation>
    <scope>NUCLEOTIDE SEQUENCE [LARGE SCALE GENOMIC DNA]</scope>
    <source>
        <tissue evidence="2">Muscle</tissue>
    </source>
</reference>
<dbReference type="OrthoDB" id="120976at2759"/>
<dbReference type="PANTHER" id="PTHR46312">
    <property type="entry name" value="NACHT DOMAIN-CONTAINING PROTEIN"/>
    <property type="match status" value="1"/>
</dbReference>
<organism evidence="2 3">
    <name type="scientific">Penaeus vannamei</name>
    <name type="common">Whiteleg shrimp</name>
    <name type="synonym">Litopenaeus vannamei</name>
    <dbReference type="NCBI Taxonomy" id="6689"/>
    <lineage>
        <taxon>Eukaryota</taxon>
        <taxon>Metazoa</taxon>
        <taxon>Ecdysozoa</taxon>
        <taxon>Arthropoda</taxon>
        <taxon>Crustacea</taxon>
        <taxon>Multicrustacea</taxon>
        <taxon>Malacostraca</taxon>
        <taxon>Eumalacostraca</taxon>
        <taxon>Eucarida</taxon>
        <taxon>Decapoda</taxon>
        <taxon>Dendrobranchiata</taxon>
        <taxon>Penaeoidea</taxon>
        <taxon>Penaeidae</taxon>
        <taxon>Penaeus</taxon>
    </lineage>
</organism>
<dbReference type="Pfam" id="PF05729">
    <property type="entry name" value="NACHT"/>
    <property type="match status" value="1"/>
</dbReference>
<dbReference type="Gene3D" id="3.40.50.300">
    <property type="entry name" value="P-loop containing nucleotide triphosphate hydrolases"/>
    <property type="match status" value="1"/>
</dbReference>
<dbReference type="InterPro" id="IPR007111">
    <property type="entry name" value="NACHT_NTPase"/>
</dbReference>
<evidence type="ECO:0000313" key="2">
    <source>
        <dbReference type="EMBL" id="ROT60729.1"/>
    </source>
</evidence>
<proteinExistence type="predicted"/>
<name>A0A423S931_PENVA</name>
<dbReference type="EMBL" id="QCYY01004595">
    <property type="protein sequence ID" value="ROT60729.1"/>
    <property type="molecule type" value="Genomic_DNA"/>
</dbReference>
<accession>A0A423S931</accession>
<keyword evidence="3" id="KW-1185">Reference proteome</keyword>
<comment type="caution">
    <text evidence="2">The sequence shown here is derived from an EMBL/GenBank/DDBJ whole genome shotgun (WGS) entry which is preliminary data.</text>
</comment>
<dbReference type="SUPFAM" id="SSF52540">
    <property type="entry name" value="P-loop containing nucleoside triphosphate hydrolases"/>
    <property type="match status" value="1"/>
</dbReference>
<sequence length="977" mass="111069">MKWTSRFLGASRLGLAFRYLLLAWIVPSKTTSFIQMPVGAYTKHDICFGKYFKAITTFGKLVLTSSFLLVYRTLDTSDGTMSVKDYCLQKLGWSNTKFRETFNTSERDILIKDPHANDFTCDISLAFKLITTILGNIIEPLKKDLRDLKNMRNRVCHEDVDMDETELKDRFSNLKVVCRNILEGVGTLAAEDTSTLVLDIEKGLQDLAEAKLDVLDVESYLHDVENFRKEKHSKMITEGRKELMDTYSKLKILNPCTWLSDNKFISFAVDKIFTEVKLMEGVRRVMMNDILNITSLKQRFIARLIIISGVMGAGKTSLHRYILDEWCKRSLTVIGLSAIDMVIAIEMKTVSSSSLVQFLREQLLCRTCRSFSENDIIPILQDMNILFAIDGMDEANSHGKALVREITHKFTNSHIIVTTRPEHSLELMQMAEDHIVLHIEGFDHESQIQFVEKVFASIYSQNTQGREAEKFLEYLSTTCKPLMSHFALPLTLALLLVLWFDDSTKMSSITTITRLHHKIIEMCQQKLVARLEAKGDGHAVSLTRKVRRWVLQLGKVAWNMMEEDLLYISEKHANELMDICEKEGLDAIQTMSAFLNCEINDTITGNRHHFSFHHTSAIEFLAAMYMADISASQGSLGTTFDEIDCTGYRDLLMYLAGLLKMNGTLNMKLASQLKYVFLYNMKVCPSDYTIWWNLLREGENDQSLCQMVGSIVNQADVLTVNSWDSQETTEAKMNILKQTGGAPAEVVINVHYKTAFNSCPELQNIVSLLAAAEKSKVKIYLENDFHATAETEVCDHYIVPLLKVNRLVELKGHIGRDFASNLVSAANVQSIFVRVSDIQALVKLGESMRKHRRWKVKFMPSRRWTLKYVEIFLDLKKDTEVSLIPDLKYHGTLVVKLSGISDASATWAGAVLKRLSNQYTSVILQACQITASGMEQLIGEIKGVKIKVFRVMSDYTISRDEVKHLAKKSNINIGWRA</sequence>
<dbReference type="InterPro" id="IPR027417">
    <property type="entry name" value="P-loop_NTPase"/>
</dbReference>
<protein>
    <recommendedName>
        <fullName evidence="1">NACHT domain-containing protein</fullName>
    </recommendedName>
</protein>
<evidence type="ECO:0000313" key="3">
    <source>
        <dbReference type="Proteomes" id="UP000283509"/>
    </source>
</evidence>
<dbReference type="Proteomes" id="UP000283509">
    <property type="component" value="Unassembled WGS sequence"/>
</dbReference>
<evidence type="ECO:0000259" key="1">
    <source>
        <dbReference type="PROSITE" id="PS50837"/>
    </source>
</evidence>
<feature type="domain" description="NACHT" evidence="1">
    <location>
        <begin position="303"/>
        <end position="421"/>
    </location>
</feature>
<dbReference type="PROSITE" id="PS50837">
    <property type="entry name" value="NACHT"/>
    <property type="match status" value="1"/>
</dbReference>